<dbReference type="GO" id="GO:0009252">
    <property type="term" value="P:peptidoglycan biosynthetic process"/>
    <property type="evidence" value="ECO:0007669"/>
    <property type="project" value="TreeGrafter"/>
</dbReference>
<organism evidence="4 5">
    <name type="scientific">Pseudomonas chaetocerotis</name>
    <dbReference type="NCBI Taxonomy" id="2758695"/>
    <lineage>
        <taxon>Bacteria</taxon>
        <taxon>Pseudomonadati</taxon>
        <taxon>Pseudomonadota</taxon>
        <taxon>Gammaproteobacteria</taxon>
        <taxon>Pseudomonadales</taxon>
        <taxon>Pseudomonadaceae</taxon>
        <taxon>Pseudomonas</taxon>
    </lineage>
</organism>
<dbReference type="SUPFAM" id="SSF53955">
    <property type="entry name" value="Lysozyme-like"/>
    <property type="match status" value="1"/>
</dbReference>
<dbReference type="Pfam" id="PF00912">
    <property type="entry name" value="Transgly"/>
    <property type="match status" value="1"/>
</dbReference>
<keyword evidence="2" id="KW-0808">Transferase</keyword>
<keyword evidence="5" id="KW-1185">Reference proteome</keyword>
<accession>A0A931D5M5</accession>
<dbReference type="RefSeq" id="WP_196475462.1">
    <property type="nucleotide sequence ID" value="NZ_JACFYX020000001.1"/>
</dbReference>
<proteinExistence type="predicted"/>
<evidence type="ECO:0000259" key="3">
    <source>
        <dbReference type="Pfam" id="PF00912"/>
    </source>
</evidence>
<dbReference type="InterPro" id="IPR036950">
    <property type="entry name" value="PBP_transglycosylase"/>
</dbReference>
<dbReference type="InterPro" id="IPR001264">
    <property type="entry name" value="Glyco_trans_51"/>
</dbReference>
<dbReference type="AlphaFoldDB" id="A0A931D5M5"/>
<evidence type="ECO:0000256" key="1">
    <source>
        <dbReference type="ARBA" id="ARBA00004752"/>
    </source>
</evidence>
<comment type="pathway">
    <text evidence="1">Cell wall biogenesis; peptidoglycan biosynthesis.</text>
</comment>
<dbReference type="PANTHER" id="PTHR32282">
    <property type="entry name" value="BINDING PROTEIN TRANSPEPTIDASE, PUTATIVE-RELATED"/>
    <property type="match status" value="1"/>
</dbReference>
<dbReference type="InterPro" id="IPR050396">
    <property type="entry name" value="Glycosyltr_51/Transpeptidase"/>
</dbReference>
<dbReference type="GO" id="GO:0030288">
    <property type="term" value="C:outer membrane-bounded periplasmic space"/>
    <property type="evidence" value="ECO:0007669"/>
    <property type="project" value="TreeGrafter"/>
</dbReference>
<evidence type="ECO:0000313" key="4">
    <source>
        <dbReference type="EMBL" id="MBG0836160.1"/>
    </source>
</evidence>
<evidence type="ECO:0000256" key="2">
    <source>
        <dbReference type="ARBA" id="ARBA00022679"/>
    </source>
</evidence>
<comment type="caution">
    <text evidence="4">The sequence shown here is derived from an EMBL/GenBank/DDBJ whole genome shotgun (WGS) entry which is preliminary data.</text>
</comment>
<dbReference type="EMBL" id="JACFYX010000012">
    <property type="protein sequence ID" value="MBG0836160.1"/>
    <property type="molecule type" value="Genomic_DNA"/>
</dbReference>
<protein>
    <submittedName>
        <fullName evidence="4">Transglycosylase domain-containing protein</fullName>
    </submittedName>
</protein>
<sequence>MRTLISLIGKIFLRDEIYSTKKAITEIIHSKNYLMAQNELLLSALIAGEDRRYLKHAGYDPIAIVRAIRNKILHNRTEGASTIEQQLTRTITGKYERTATRKIKEIIISCALSATFKKQEIAYCYISTAYYGWGMNNIQQAYSRLKLNNSSLTQLQAAKLIARLRYPEPQKPQKSRKQKILLRARYIMDLQKNHSTKEDLGINNAAI</sequence>
<dbReference type="InterPro" id="IPR023346">
    <property type="entry name" value="Lysozyme-like_dom_sf"/>
</dbReference>
<feature type="domain" description="Glycosyl transferase family 51" evidence="3">
    <location>
        <begin position="39"/>
        <end position="189"/>
    </location>
</feature>
<gene>
    <name evidence="4" type="ORF">H3221_13705</name>
</gene>
<dbReference type="GO" id="GO:0008955">
    <property type="term" value="F:peptidoglycan glycosyltransferase activity"/>
    <property type="evidence" value="ECO:0007669"/>
    <property type="project" value="TreeGrafter"/>
</dbReference>
<dbReference type="PANTHER" id="PTHR32282:SF15">
    <property type="entry name" value="PENICILLIN-BINDING PROTEIN 1C"/>
    <property type="match status" value="1"/>
</dbReference>
<dbReference type="Proteomes" id="UP000596932">
    <property type="component" value="Unassembled WGS sequence"/>
</dbReference>
<name>A0A931D5M5_9PSED</name>
<evidence type="ECO:0000313" key="5">
    <source>
        <dbReference type="Proteomes" id="UP000596932"/>
    </source>
</evidence>
<reference evidence="4" key="1">
    <citation type="submission" date="2020-07" db="EMBL/GenBank/DDBJ databases">
        <title>Pseudomonas chaetoceroseae sp. nov., a new member of the Pseudomonas oleovorans group isolated from a culture of Chaetoceros calcitrans.</title>
        <authorList>
            <person name="Girard L."/>
            <person name="Lood C."/>
            <person name="De Mot R."/>
            <person name="Baudart J."/>
        </authorList>
    </citation>
    <scope>NUCLEOTIDE SEQUENCE</scope>
    <source>
        <strain evidence="4">536</strain>
    </source>
</reference>
<dbReference type="Gene3D" id="1.10.3810.10">
    <property type="entry name" value="Biosynthetic peptidoglycan transglycosylase-like"/>
    <property type="match status" value="1"/>
</dbReference>